<feature type="compositionally biased region" description="Polar residues" evidence="1">
    <location>
        <begin position="62"/>
        <end position="71"/>
    </location>
</feature>
<dbReference type="AlphaFoldDB" id="A0A6A6J112"/>
<sequence>MIDSTPGCGRLKRTVRPCRPASLSPPSLHRLKPAGPIVRHYVSPVSGLRTSAMHAPVERIPQSGQPASEPQVSCIGVT</sequence>
<organism evidence="2 3">
    <name type="scientific">Trematosphaeria pertusa</name>
    <dbReference type="NCBI Taxonomy" id="390896"/>
    <lineage>
        <taxon>Eukaryota</taxon>
        <taxon>Fungi</taxon>
        <taxon>Dikarya</taxon>
        <taxon>Ascomycota</taxon>
        <taxon>Pezizomycotina</taxon>
        <taxon>Dothideomycetes</taxon>
        <taxon>Pleosporomycetidae</taxon>
        <taxon>Pleosporales</taxon>
        <taxon>Massarineae</taxon>
        <taxon>Trematosphaeriaceae</taxon>
        <taxon>Trematosphaeria</taxon>
    </lineage>
</organism>
<gene>
    <name evidence="2" type="ORF">BU26DRAFT_512815</name>
</gene>
<evidence type="ECO:0000313" key="3">
    <source>
        <dbReference type="Proteomes" id="UP000800094"/>
    </source>
</evidence>
<protein>
    <submittedName>
        <fullName evidence="2">Uncharacterized protein</fullName>
    </submittedName>
</protein>
<dbReference type="EMBL" id="ML987189">
    <property type="protein sequence ID" value="KAF2255862.1"/>
    <property type="molecule type" value="Genomic_DNA"/>
</dbReference>
<reference evidence="2" key="1">
    <citation type="journal article" date="2020" name="Stud. Mycol.">
        <title>101 Dothideomycetes genomes: a test case for predicting lifestyles and emergence of pathogens.</title>
        <authorList>
            <person name="Haridas S."/>
            <person name="Albert R."/>
            <person name="Binder M."/>
            <person name="Bloem J."/>
            <person name="Labutti K."/>
            <person name="Salamov A."/>
            <person name="Andreopoulos B."/>
            <person name="Baker S."/>
            <person name="Barry K."/>
            <person name="Bills G."/>
            <person name="Bluhm B."/>
            <person name="Cannon C."/>
            <person name="Castanera R."/>
            <person name="Culley D."/>
            <person name="Daum C."/>
            <person name="Ezra D."/>
            <person name="Gonzalez J."/>
            <person name="Henrissat B."/>
            <person name="Kuo A."/>
            <person name="Liang C."/>
            <person name="Lipzen A."/>
            <person name="Lutzoni F."/>
            <person name="Magnuson J."/>
            <person name="Mondo S."/>
            <person name="Nolan M."/>
            <person name="Ohm R."/>
            <person name="Pangilinan J."/>
            <person name="Park H.-J."/>
            <person name="Ramirez L."/>
            <person name="Alfaro M."/>
            <person name="Sun H."/>
            <person name="Tritt A."/>
            <person name="Yoshinaga Y."/>
            <person name="Zwiers L.-H."/>
            <person name="Turgeon B."/>
            <person name="Goodwin S."/>
            <person name="Spatafora J."/>
            <person name="Crous P."/>
            <person name="Grigoriev I."/>
        </authorList>
    </citation>
    <scope>NUCLEOTIDE SEQUENCE</scope>
    <source>
        <strain evidence="2">CBS 122368</strain>
    </source>
</reference>
<accession>A0A6A6J112</accession>
<dbReference type="RefSeq" id="XP_033690866.1">
    <property type="nucleotide sequence ID" value="XM_033827473.1"/>
</dbReference>
<dbReference type="Proteomes" id="UP000800094">
    <property type="component" value="Unassembled WGS sequence"/>
</dbReference>
<keyword evidence="3" id="KW-1185">Reference proteome</keyword>
<feature type="region of interest" description="Disordered" evidence="1">
    <location>
        <begin position="1"/>
        <end position="30"/>
    </location>
</feature>
<dbReference type="GeneID" id="54580803"/>
<feature type="region of interest" description="Disordered" evidence="1">
    <location>
        <begin position="59"/>
        <end position="78"/>
    </location>
</feature>
<name>A0A6A6J112_9PLEO</name>
<evidence type="ECO:0000256" key="1">
    <source>
        <dbReference type="SAM" id="MobiDB-lite"/>
    </source>
</evidence>
<proteinExistence type="predicted"/>
<evidence type="ECO:0000313" key="2">
    <source>
        <dbReference type="EMBL" id="KAF2255862.1"/>
    </source>
</evidence>